<evidence type="ECO:0000256" key="1">
    <source>
        <dbReference type="SAM" id="MobiDB-lite"/>
    </source>
</evidence>
<evidence type="ECO:0000259" key="3">
    <source>
        <dbReference type="Pfam" id="PF09994"/>
    </source>
</evidence>
<feature type="domain" description="T6SS Phospholipase effector Tle1-like catalytic" evidence="3">
    <location>
        <begin position="20"/>
        <end position="316"/>
    </location>
</feature>
<dbReference type="Proteomes" id="UP001597101">
    <property type="component" value="Unassembled WGS sequence"/>
</dbReference>
<evidence type="ECO:0000313" key="5">
    <source>
        <dbReference type="Proteomes" id="UP001597101"/>
    </source>
</evidence>
<feature type="transmembrane region" description="Helical" evidence="2">
    <location>
        <begin position="528"/>
        <end position="548"/>
    </location>
</feature>
<name>A0ABW3FEQ1_9HYPH</name>
<protein>
    <submittedName>
        <fullName evidence="4">DUF2235 domain-containing protein</fullName>
    </submittedName>
</protein>
<feature type="transmembrane region" description="Helical" evidence="2">
    <location>
        <begin position="473"/>
        <end position="492"/>
    </location>
</feature>
<gene>
    <name evidence="4" type="ORF">ACFQ14_02505</name>
</gene>
<keyword evidence="2" id="KW-1133">Transmembrane helix</keyword>
<dbReference type="PANTHER" id="PTHR33840">
    <property type="match status" value="1"/>
</dbReference>
<organism evidence="4 5">
    <name type="scientific">Pseudahrensia aquimaris</name>
    <dbReference type="NCBI Taxonomy" id="744461"/>
    <lineage>
        <taxon>Bacteria</taxon>
        <taxon>Pseudomonadati</taxon>
        <taxon>Pseudomonadota</taxon>
        <taxon>Alphaproteobacteria</taxon>
        <taxon>Hyphomicrobiales</taxon>
        <taxon>Ahrensiaceae</taxon>
        <taxon>Pseudahrensia</taxon>
    </lineage>
</organism>
<keyword evidence="2" id="KW-0472">Membrane</keyword>
<proteinExistence type="predicted"/>
<reference evidence="5" key="1">
    <citation type="journal article" date="2019" name="Int. J. Syst. Evol. Microbiol.">
        <title>The Global Catalogue of Microorganisms (GCM) 10K type strain sequencing project: providing services to taxonomists for standard genome sequencing and annotation.</title>
        <authorList>
            <consortium name="The Broad Institute Genomics Platform"/>
            <consortium name="The Broad Institute Genome Sequencing Center for Infectious Disease"/>
            <person name="Wu L."/>
            <person name="Ma J."/>
        </authorList>
    </citation>
    <scope>NUCLEOTIDE SEQUENCE [LARGE SCALE GENOMIC DNA]</scope>
    <source>
        <strain evidence="5">CCUG 60023</strain>
    </source>
</reference>
<feature type="transmembrane region" description="Helical" evidence="2">
    <location>
        <begin position="604"/>
        <end position="628"/>
    </location>
</feature>
<evidence type="ECO:0000313" key="4">
    <source>
        <dbReference type="EMBL" id="MFD0915269.1"/>
    </source>
</evidence>
<dbReference type="Pfam" id="PF09994">
    <property type="entry name" value="T6SS_Tle1-like_cat"/>
    <property type="match status" value="1"/>
</dbReference>
<accession>A0ABW3FEQ1</accession>
<evidence type="ECO:0000256" key="2">
    <source>
        <dbReference type="SAM" id="Phobius"/>
    </source>
</evidence>
<comment type="caution">
    <text evidence="4">The sequence shown here is derived from an EMBL/GenBank/DDBJ whole genome shotgun (WGS) entry which is preliminary data.</text>
</comment>
<sequence length="805" mass="90648">MSKKARGDHHAGKTPPKAPKRIFLFSDGTGNAASTLTKTNVWRMYQALEKSGEGEPIQVALYDNGVGTSSFRPLTIIAGIFGFGLKQNVLDLYRFLCLQYEEGAEIYLIGFSRGAFTMRLLASMVALNGILKLGRAEGGIDPTQIDRAGNIAFQRLSDLFPARNPLLHPLRWLRNRFTRKSFGEDKTHFDDLARHTSRDITFMGLFETVSAYGGPVQEFTDAFSWLFFPTEPEDWTVGPHVRQVCHALALDEPRHSFWPKLVNEAKDPNWNDPHTVPELEPGDRIEQVWFAGAHAHVGGGYANDGLSMVPLNWMFDKLRFGHNIRFDESALDQFKAAEDVCAPLADPRDGAGFVYRYNPRNLSRMTEDPRNNIYTAKPKIHHSVFDRMKQNPDYAPIAINRDYEIVDKWKAKDHHAVYDRKADFHLNESEWTPQDTQGRAFVPDANPMNPLFTAKRFNAHVEAAWDDVWLRRILFAVQMILMFALIASPWLLGAEKNSACESPLCFLREPIRTLASLLPGPAQPWADVFSANPTIITLGLIAFAGTIVTGRRIRHGINATLIGYWHYLVGRTDTKPPEPEKSWIYTLRNSAWYRFFFHKLKHNLMTVFFGLVILNILIVGINQGVLYVRDRSSPQLAVCNPPIPQTKEPITFNNRQVCIDTGVDVVLGGQYRVTLTPKVETGNTARFPWKDGYAAAGPNGLEDTFYAFAAKVFSISIKRHPTRALGVPAVTIGQRFPTLQKVTDFELSEDGSEWSATFTSTAEGRAYMTINNAVISPLPARWQFFYANNQGGGNVRIAEFFGPVF</sequence>
<feature type="region of interest" description="Disordered" evidence="1">
    <location>
        <begin position="1"/>
        <end position="21"/>
    </location>
</feature>
<dbReference type="PANTHER" id="PTHR33840:SF1">
    <property type="entry name" value="TLE1 PHOSPHOLIPASE DOMAIN-CONTAINING PROTEIN"/>
    <property type="match status" value="1"/>
</dbReference>
<keyword evidence="2" id="KW-0812">Transmembrane</keyword>
<dbReference type="EMBL" id="JBHTJV010000002">
    <property type="protein sequence ID" value="MFD0915269.1"/>
    <property type="molecule type" value="Genomic_DNA"/>
</dbReference>
<dbReference type="RefSeq" id="WP_377211119.1">
    <property type="nucleotide sequence ID" value="NZ_JBHTJV010000002.1"/>
</dbReference>
<keyword evidence="5" id="KW-1185">Reference proteome</keyword>
<dbReference type="InterPro" id="IPR018712">
    <property type="entry name" value="Tle1-like_cat"/>
</dbReference>